<proteinExistence type="predicted"/>
<evidence type="ECO:0000313" key="4">
    <source>
        <dbReference type="Proteomes" id="UP000319829"/>
    </source>
</evidence>
<reference evidence="3 4" key="1">
    <citation type="journal article" date="2019" name="Nat. Microbiol.">
        <title>Mediterranean grassland soil C-N compound turnover is dependent on rainfall and depth, and is mediated by genomically divergent microorganisms.</title>
        <authorList>
            <person name="Diamond S."/>
            <person name="Andeer P.F."/>
            <person name="Li Z."/>
            <person name="Crits-Christoph A."/>
            <person name="Burstein D."/>
            <person name="Anantharaman K."/>
            <person name="Lane K.R."/>
            <person name="Thomas B.C."/>
            <person name="Pan C."/>
            <person name="Northen T.R."/>
            <person name="Banfield J.F."/>
        </authorList>
    </citation>
    <scope>NUCLEOTIDE SEQUENCE [LARGE SCALE GENOMIC DNA]</scope>
    <source>
        <strain evidence="1">WS_4</strain>
        <strain evidence="2">WS_7</strain>
    </source>
</reference>
<protein>
    <submittedName>
        <fullName evidence="1">Uncharacterized protein</fullName>
    </submittedName>
</protein>
<organism evidence="1 4">
    <name type="scientific">Eiseniibacteriota bacterium</name>
    <dbReference type="NCBI Taxonomy" id="2212470"/>
    <lineage>
        <taxon>Bacteria</taxon>
        <taxon>Candidatus Eiseniibacteriota</taxon>
    </lineage>
</organism>
<sequence length="127" mass="13101">MKGKIGSLVLAVLLVLPIAALGHEMANHKPAVLTGEIVDTGCYLGHAARGAQHAECAMKCVNGGMPMGLLTAKGAVYLITMNHDNPDAFNKLKTMVGKTVAVTGAVMTRGGMKGIDVTSFKPVVTPS</sequence>
<name>A0A538SMM4_UNCEI</name>
<gene>
    <name evidence="1" type="ORF">E6K74_11920</name>
    <name evidence="2" type="ORF">E6K77_00060</name>
</gene>
<dbReference type="Proteomes" id="UP000319829">
    <property type="component" value="Unassembled WGS sequence"/>
</dbReference>
<dbReference type="EMBL" id="VBOX01000001">
    <property type="protein sequence ID" value="TMQ67150.1"/>
    <property type="molecule type" value="Genomic_DNA"/>
</dbReference>
<evidence type="ECO:0000313" key="1">
    <source>
        <dbReference type="EMBL" id="TMQ52607.1"/>
    </source>
</evidence>
<dbReference type="Proteomes" id="UP000317366">
    <property type="component" value="Unassembled WGS sequence"/>
</dbReference>
<evidence type="ECO:0000313" key="2">
    <source>
        <dbReference type="EMBL" id="TMQ67150.1"/>
    </source>
</evidence>
<evidence type="ECO:0000313" key="3">
    <source>
        <dbReference type="Proteomes" id="UP000317366"/>
    </source>
</evidence>
<dbReference type="EMBL" id="VBOU01000096">
    <property type="protein sequence ID" value="TMQ52607.1"/>
    <property type="molecule type" value="Genomic_DNA"/>
</dbReference>
<comment type="caution">
    <text evidence="1">The sequence shown here is derived from an EMBL/GenBank/DDBJ whole genome shotgun (WGS) entry which is preliminary data.</text>
</comment>
<accession>A0A538SMM4</accession>
<dbReference type="AlphaFoldDB" id="A0A538SMM4"/>